<dbReference type="AlphaFoldDB" id="A0A0E9S670"/>
<reference evidence="1" key="1">
    <citation type="submission" date="2014-11" db="EMBL/GenBank/DDBJ databases">
        <authorList>
            <person name="Amaro Gonzalez C."/>
        </authorList>
    </citation>
    <scope>NUCLEOTIDE SEQUENCE</scope>
</reference>
<evidence type="ECO:0000313" key="1">
    <source>
        <dbReference type="EMBL" id="JAH36170.1"/>
    </source>
</evidence>
<proteinExistence type="predicted"/>
<sequence length="41" mass="4816">MSTECVYKIDKYFKAQQLKLVAVYLKTSTVERHCIGLYTSR</sequence>
<accession>A0A0E9S670</accession>
<dbReference type="EMBL" id="GBXM01072407">
    <property type="protein sequence ID" value="JAH36170.1"/>
    <property type="molecule type" value="Transcribed_RNA"/>
</dbReference>
<organism evidence="1">
    <name type="scientific">Anguilla anguilla</name>
    <name type="common">European freshwater eel</name>
    <name type="synonym">Muraena anguilla</name>
    <dbReference type="NCBI Taxonomy" id="7936"/>
    <lineage>
        <taxon>Eukaryota</taxon>
        <taxon>Metazoa</taxon>
        <taxon>Chordata</taxon>
        <taxon>Craniata</taxon>
        <taxon>Vertebrata</taxon>
        <taxon>Euteleostomi</taxon>
        <taxon>Actinopterygii</taxon>
        <taxon>Neopterygii</taxon>
        <taxon>Teleostei</taxon>
        <taxon>Anguilliformes</taxon>
        <taxon>Anguillidae</taxon>
        <taxon>Anguilla</taxon>
    </lineage>
</organism>
<protein>
    <submittedName>
        <fullName evidence="1">Uncharacterized protein</fullName>
    </submittedName>
</protein>
<reference evidence="1" key="2">
    <citation type="journal article" date="2015" name="Fish Shellfish Immunol.">
        <title>Early steps in the European eel (Anguilla anguilla)-Vibrio vulnificus interaction in the gills: Role of the RtxA13 toxin.</title>
        <authorList>
            <person name="Callol A."/>
            <person name="Pajuelo D."/>
            <person name="Ebbesson L."/>
            <person name="Teles M."/>
            <person name="MacKenzie S."/>
            <person name="Amaro C."/>
        </authorList>
    </citation>
    <scope>NUCLEOTIDE SEQUENCE</scope>
</reference>
<name>A0A0E9S670_ANGAN</name>